<protein>
    <submittedName>
        <fullName evidence="1">Uncharacterized protein</fullName>
    </submittedName>
</protein>
<reference evidence="1 2" key="1">
    <citation type="journal article" date="2019" name="Int. J. Syst. Evol. Microbiol.">
        <title>The Global Catalogue of Microorganisms (GCM) 10K type strain sequencing project: providing services to taxonomists for standard genome sequencing and annotation.</title>
        <authorList>
            <consortium name="The Broad Institute Genomics Platform"/>
            <consortium name="The Broad Institute Genome Sequencing Center for Infectious Disease"/>
            <person name="Wu L."/>
            <person name="Ma J."/>
        </authorList>
    </citation>
    <scope>NUCLEOTIDE SEQUENCE [LARGE SCALE GENOMIC DNA]</scope>
    <source>
        <strain evidence="1 2">JCM 15421</strain>
    </source>
</reference>
<name>A0ABN1IQF4_9GAMM</name>
<proteinExistence type="predicted"/>
<accession>A0ABN1IQF4</accession>
<gene>
    <name evidence="1" type="ORF">GCM10009105_27200</name>
</gene>
<comment type="caution">
    <text evidence="1">The sequence shown here is derived from an EMBL/GenBank/DDBJ whole genome shotgun (WGS) entry which is preliminary data.</text>
</comment>
<dbReference type="RefSeq" id="WP_343792045.1">
    <property type="nucleotide sequence ID" value="NZ_BAAAEU010000023.1"/>
</dbReference>
<keyword evidence="2" id="KW-1185">Reference proteome</keyword>
<sequence length="54" mass="5834">MRSGLKLVATARAYAKLRDLRGKVRLSAGGSKTPHGVSEFAAKRRYSNMPAPGF</sequence>
<organism evidence="1 2">
    <name type="scientific">Dokdonella soli</name>
    <dbReference type="NCBI Taxonomy" id="529810"/>
    <lineage>
        <taxon>Bacteria</taxon>
        <taxon>Pseudomonadati</taxon>
        <taxon>Pseudomonadota</taxon>
        <taxon>Gammaproteobacteria</taxon>
        <taxon>Lysobacterales</taxon>
        <taxon>Rhodanobacteraceae</taxon>
        <taxon>Dokdonella</taxon>
    </lineage>
</organism>
<evidence type="ECO:0000313" key="2">
    <source>
        <dbReference type="Proteomes" id="UP001501523"/>
    </source>
</evidence>
<dbReference type="EMBL" id="BAAAEU010000023">
    <property type="protein sequence ID" value="GAA0719012.1"/>
    <property type="molecule type" value="Genomic_DNA"/>
</dbReference>
<evidence type="ECO:0000313" key="1">
    <source>
        <dbReference type="EMBL" id="GAA0719012.1"/>
    </source>
</evidence>
<dbReference type="Proteomes" id="UP001501523">
    <property type="component" value="Unassembled WGS sequence"/>
</dbReference>